<keyword evidence="2" id="KW-1133">Transmembrane helix</keyword>
<name>A0A6G4X3S1_9ACTN</name>
<evidence type="ECO:0000313" key="3">
    <source>
        <dbReference type="EMBL" id="NGO71782.1"/>
    </source>
</evidence>
<reference evidence="3 4" key="1">
    <citation type="submission" date="2020-02" db="EMBL/GenBank/DDBJ databases">
        <title>Whole-genome analyses of novel actinobacteria.</title>
        <authorList>
            <person name="Sahin N."/>
            <person name="Tatar D."/>
        </authorList>
    </citation>
    <scope>NUCLEOTIDE SEQUENCE [LARGE SCALE GENOMIC DNA]</scope>
    <source>
        <strain evidence="3 4">SB3404</strain>
    </source>
</reference>
<feature type="compositionally biased region" description="Low complexity" evidence="1">
    <location>
        <begin position="196"/>
        <end position="220"/>
    </location>
</feature>
<dbReference type="EMBL" id="JAAKZZ010000352">
    <property type="protein sequence ID" value="NGO71782.1"/>
    <property type="molecule type" value="Genomic_DNA"/>
</dbReference>
<dbReference type="Proteomes" id="UP000477722">
    <property type="component" value="Unassembled WGS sequence"/>
</dbReference>
<dbReference type="InterPro" id="IPR018723">
    <property type="entry name" value="DUF2254_membrane"/>
</dbReference>
<gene>
    <name evidence="3" type="ORF">G5C65_26205</name>
</gene>
<proteinExistence type="predicted"/>
<feature type="transmembrane region" description="Helical" evidence="2">
    <location>
        <begin position="67"/>
        <end position="90"/>
    </location>
</feature>
<feature type="region of interest" description="Disordered" evidence="1">
    <location>
        <begin position="436"/>
        <end position="458"/>
    </location>
</feature>
<keyword evidence="4" id="KW-1185">Reference proteome</keyword>
<feature type="transmembrane region" description="Helical" evidence="2">
    <location>
        <begin position="20"/>
        <end position="41"/>
    </location>
</feature>
<sequence>MSRGRWKWYLTRHRLRAPRVWPLPVVLLGAGLFLSWLFPLIDREVTAVEEELGENLFVHLDSGSMSALLSAVAGGMITLTGLVFTAITLAMQFGASQLSVRVVPILQQDAVMRWATGTFMSTFVYSLMISVRLAVSQEDYRPVISMLFAIVLAMVCAVLFFALVARVTTVLNSGQLLRLLAGEGRRAVDRTHPRTAPAAPAAPGGAAGPAEEGGEAAAPPGSEPVVIRLGTPPRRGQTLIACDDRGLERLARRTGARIQLVPVTGDFVAQEAPLFLVHPGAEPLDRADLRRHLLFGTTYSAGTDPAGALRAFVDIALKALSPSVNDPGRAVQCLDHIEDLLMVIAPRLAARRPAARAAFQHRTRSWADYICIATDEIRHFGGSSVQVQRRLRALYATVAETCTAEQVAPLRSRLATMDAEAGAQWTQDLDRYLARRPDSQGLGTETGDTGGALARGGR</sequence>
<feature type="transmembrane region" description="Helical" evidence="2">
    <location>
        <begin position="111"/>
        <end position="131"/>
    </location>
</feature>
<keyword evidence="2" id="KW-0812">Transmembrane</keyword>
<protein>
    <submittedName>
        <fullName evidence="3">DUF2254 domain-containing protein</fullName>
    </submittedName>
</protein>
<dbReference type="AlphaFoldDB" id="A0A6G4X3S1"/>
<feature type="region of interest" description="Disordered" evidence="1">
    <location>
        <begin position="188"/>
        <end position="230"/>
    </location>
</feature>
<evidence type="ECO:0000313" key="4">
    <source>
        <dbReference type="Proteomes" id="UP000477722"/>
    </source>
</evidence>
<evidence type="ECO:0000256" key="1">
    <source>
        <dbReference type="SAM" id="MobiDB-lite"/>
    </source>
</evidence>
<evidence type="ECO:0000256" key="2">
    <source>
        <dbReference type="SAM" id="Phobius"/>
    </source>
</evidence>
<dbReference type="RefSeq" id="WP_165301409.1">
    <property type="nucleotide sequence ID" value="NZ_JAAKZZ010000352.1"/>
</dbReference>
<keyword evidence="2" id="KW-0472">Membrane</keyword>
<comment type="caution">
    <text evidence="3">The sequence shown here is derived from an EMBL/GenBank/DDBJ whole genome shotgun (WGS) entry which is preliminary data.</text>
</comment>
<feature type="compositionally biased region" description="Gly residues" evidence="1">
    <location>
        <begin position="448"/>
        <end position="458"/>
    </location>
</feature>
<accession>A0A6G4X3S1</accession>
<dbReference type="Pfam" id="PF10011">
    <property type="entry name" value="DUF2254"/>
    <property type="match status" value="1"/>
</dbReference>
<feature type="transmembrane region" description="Helical" evidence="2">
    <location>
        <begin position="143"/>
        <end position="165"/>
    </location>
</feature>
<organism evidence="3 4">
    <name type="scientific">Streptomyces boncukensis</name>
    <dbReference type="NCBI Taxonomy" id="2711219"/>
    <lineage>
        <taxon>Bacteria</taxon>
        <taxon>Bacillati</taxon>
        <taxon>Actinomycetota</taxon>
        <taxon>Actinomycetes</taxon>
        <taxon>Kitasatosporales</taxon>
        <taxon>Streptomycetaceae</taxon>
        <taxon>Streptomyces</taxon>
    </lineage>
</organism>